<keyword evidence="1" id="KW-0560">Oxidoreductase</keyword>
<dbReference type="AlphaFoldDB" id="A0A327WQ35"/>
<proteinExistence type="predicted"/>
<gene>
    <name evidence="4" type="ORF">LX87_03943</name>
</gene>
<dbReference type="Proteomes" id="UP000248790">
    <property type="component" value="Unassembled WGS sequence"/>
</dbReference>
<comment type="caution">
    <text evidence="4">The sequence shown here is derived from an EMBL/GenBank/DDBJ whole genome shotgun (WGS) entry which is preliminary data.</text>
</comment>
<evidence type="ECO:0000259" key="2">
    <source>
        <dbReference type="Pfam" id="PF01408"/>
    </source>
</evidence>
<dbReference type="EMBL" id="QLMC01000005">
    <property type="protein sequence ID" value="RAJ94059.1"/>
    <property type="molecule type" value="Genomic_DNA"/>
</dbReference>
<dbReference type="InterPro" id="IPR000683">
    <property type="entry name" value="Gfo/Idh/MocA-like_OxRdtase_N"/>
</dbReference>
<evidence type="ECO:0000313" key="4">
    <source>
        <dbReference type="EMBL" id="RAJ94059.1"/>
    </source>
</evidence>
<sequence length="427" mass="47759">MNCEMEVKPVPSRRTFLKQSLGTLAAFTIVPRHVLGKGYLAPSDQLTKGIIGVGGMGRGHIGYAGTRVAAICDVDRTHLELAKGLIKDPGLKTFSDYRELIQLPEVDIVHIATPPHWHGIMAAEAARAGKDVWCEKPMTATIGEGKRVVEAVQQHGRIFRLNTWFRFEDNFYGMGTPVKPIKKLVESGLLGWPLKVTVSRHTGFDWKFYWVGKTDLDPMPVPPELDYEMWLGPAPYKPYNPHRVHGTFRGYWDYDGGGLGDMGQHYLDPIQYFLGKDGTSPISVEIDAPQQHPDAVGTWRRIEYTYADGCKIILDGEGKDVNSPYIEGPKGKLYPGFKSDIPDLQKKLAAFSDPLPQVTDFVEAVRERKRFALNEANGFRSCTLVNMGKIALQLGRSLKFDPARLVFVDDEGANRLIDQPLRAPWII</sequence>
<evidence type="ECO:0000256" key="1">
    <source>
        <dbReference type="ARBA" id="ARBA00023002"/>
    </source>
</evidence>
<dbReference type="Gene3D" id="3.30.360.10">
    <property type="entry name" value="Dihydrodipicolinate Reductase, domain 2"/>
    <property type="match status" value="1"/>
</dbReference>
<organism evidence="4 5">
    <name type="scientific">Larkinella arboricola</name>
    <dbReference type="NCBI Taxonomy" id="643671"/>
    <lineage>
        <taxon>Bacteria</taxon>
        <taxon>Pseudomonadati</taxon>
        <taxon>Bacteroidota</taxon>
        <taxon>Cytophagia</taxon>
        <taxon>Cytophagales</taxon>
        <taxon>Spirosomataceae</taxon>
        <taxon>Larkinella</taxon>
    </lineage>
</organism>
<dbReference type="Gene3D" id="3.40.50.720">
    <property type="entry name" value="NAD(P)-binding Rossmann-like Domain"/>
    <property type="match status" value="1"/>
</dbReference>
<dbReference type="PANTHER" id="PTHR43818:SF11">
    <property type="entry name" value="BCDNA.GH03377"/>
    <property type="match status" value="1"/>
</dbReference>
<evidence type="ECO:0000259" key="3">
    <source>
        <dbReference type="Pfam" id="PF19051"/>
    </source>
</evidence>
<dbReference type="SUPFAM" id="SSF51735">
    <property type="entry name" value="NAD(P)-binding Rossmann-fold domains"/>
    <property type="match status" value="1"/>
</dbReference>
<dbReference type="GO" id="GO:0016491">
    <property type="term" value="F:oxidoreductase activity"/>
    <property type="evidence" value="ECO:0007669"/>
    <property type="project" value="UniProtKB-KW"/>
</dbReference>
<accession>A0A327WQ35</accession>
<dbReference type="InterPro" id="IPR050463">
    <property type="entry name" value="Gfo/Idh/MocA_oxidrdct_glycsds"/>
</dbReference>
<protein>
    <submittedName>
        <fullName evidence="4">Putative dehydrogenase</fullName>
    </submittedName>
</protein>
<dbReference type="SUPFAM" id="SSF55347">
    <property type="entry name" value="Glyceraldehyde-3-phosphate dehydrogenase-like, C-terminal domain"/>
    <property type="match status" value="1"/>
</dbReference>
<dbReference type="Pfam" id="PF01408">
    <property type="entry name" value="GFO_IDH_MocA"/>
    <property type="match status" value="1"/>
</dbReference>
<keyword evidence="5" id="KW-1185">Reference proteome</keyword>
<dbReference type="InterPro" id="IPR043906">
    <property type="entry name" value="Gfo/Idh/MocA_OxRdtase_bact_C"/>
</dbReference>
<feature type="domain" description="Gfo/Idh/MocA-like oxidoreductase bacterial type C-terminal" evidence="3">
    <location>
        <begin position="174"/>
        <end position="426"/>
    </location>
</feature>
<evidence type="ECO:0000313" key="5">
    <source>
        <dbReference type="Proteomes" id="UP000248790"/>
    </source>
</evidence>
<dbReference type="Pfam" id="PF19051">
    <property type="entry name" value="GFO_IDH_MocA_C2"/>
    <property type="match status" value="1"/>
</dbReference>
<dbReference type="PANTHER" id="PTHR43818">
    <property type="entry name" value="BCDNA.GH03377"/>
    <property type="match status" value="1"/>
</dbReference>
<dbReference type="GO" id="GO:0000166">
    <property type="term" value="F:nucleotide binding"/>
    <property type="evidence" value="ECO:0007669"/>
    <property type="project" value="InterPro"/>
</dbReference>
<name>A0A327WQ35_LARAB</name>
<reference evidence="4 5" key="1">
    <citation type="submission" date="2018-06" db="EMBL/GenBank/DDBJ databases">
        <title>Genomic Encyclopedia of Archaeal and Bacterial Type Strains, Phase II (KMG-II): from individual species to whole genera.</title>
        <authorList>
            <person name="Goeker M."/>
        </authorList>
    </citation>
    <scope>NUCLEOTIDE SEQUENCE [LARGE SCALE GENOMIC DNA]</scope>
    <source>
        <strain evidence="4 5">DSM 21851</strain>
    </source>
</reference>
<feature type="domain" description="Gfo/Idh/MocA-like oxidoreductase N-terminal" evidence="2">
    <location>
        <begin position="49"/>
        <end position="161"/>
    </location>
</feature>
<dbReference type="InterPro" id="IPR036291">
    <property type="entry name" value="NAD(P)-bd_dom_sf"/>
</dbReference>